<evidence type="ECO:0000259" key="10">
    <source>
        <dbReference type="PROSITE" id="PS51371"/>
    </source>
</evidence>
<sequence length="404" mass="43085">MEPELEPALRRIPSWSSLGGPEPQEISFLEERDGDSWPSPAVTTSSERLCGKRGTKASRWTKQEAVEKGEPPGVGEGPRARPAAESTGPEATFPESTPLAGVGTPAAGWDCQPPDCAASAAGSGTDDGELAAAFPASEDWGCELEGMVEERPAPCPSPQAPLLSLGWDDELQKPGAQVYMHFMQEHTCYDAMATSSKLVIFDTTLEIKKAFFALVANGVRAAPLWDSKKQSFVGMLTITDFILVLHRYYRSPLVRKGLGVLGAPRWAGVEGASPRSPVPEGHTSDFGGPLCVCRSRSTRLKSTRLRPGGRFTCKAASSRWSPSHPVTACSKLSTPSSRTGSIGCLCWTRSRAPCSTSSRTSGCSSSCTSLVPCCPGPPSSAGLSRIWASVHSETWPWCSKRRPS</sequence>
<organism evidence="11 12">
    <name type="scientific">Oryctolagus cuniculus</name>
    <name type="common">Rabbit</name>
    <dbReference type="NCBI Taxonomy" id="9986"/>
    <lineage>
        <taxon>Eukaryota</taxon>
        <taxon>Metazoa</taxon>
        <taxon>Chordata</taxon>
        <taxon>Craniata</taxon>
        <taxon>Vertebrata</taxon>
        <taxon>Euteleostomi</taxon>
        <taxon>Mammalia</taxon>
        <taxon>Eutheria</taxon>
        <taxon>Euarchontoglires</taxon>
        <taxon>Glires</taxon>
        <taxon>Lagomorpha</taxon>
        <taxon>Leporidae</taxon>
        <taxon>Oryctolagus</taxon>
    </lineage>
</organism>
<evidence type="ECO:0000256" key="9">
    <source>
        <dbReference type="SAM" id="MobiDB-lite"/>
    </source>
</evidence>
<evidence type="ECO:0000256" key="1">
    <source>
        <dbReference type="ARBA" id="ARBA00006750"/>
    </source>
</evidence>
<dbReference type="GO" id="GO:0005634">
    <property type="term" value="C:nucleus"/>
    <property type="evidence" value="ECO:0007669"/>
    <property type="project" value="TreeGrafter"/>
</dbReference>
<reference evidence="11 12" key="1">
    <citation type="journal article" date="2011" name="Nature">
        <title>A high-resolution map of human evolutionary constraint using 29 mammals.</title>
        <authorList>
            <person name="Lindblad-Toh K."/>
            <person name="Garber M."/>
            <person name="Zuk O."/>
            <person name="Lin M.F."/>
            <person name="Parker B.J."/>
            <person name="Washietl S."/>
            <person name="Kheradpour P."/>
            <person name="Ernst J."/>
            <person name="Jordan G."/>
            <person name="Mauceli E."/>
            <person name="Ward L.D."/>
            <person name="Lowe C.B."/>
            <person name="Holloway A.K."/>
            <person name="Clamp M."/>
            <person name="Gnerre S."/>
            <person name="Alfoldi J."/>
            <person name="Beal K."/>
            <person name="Chang J."/>
            <person name="Clawson H."/>
            <person name="Cuff J."/>
            <person name="Di Palma F."/>
            <person name="Fitzgerald S."/>
            <person name="Flicek P."/>
            <person name="Guttman M."/>
            <person name="Hubisz M.J."/>
            <person name="Jaffe D.B."/>
            <person name="Jungreis I."/>
            <person name="Kent W.J."/>
            <person name="Kostka D."/>
            <person name="Lara M."/>
            <person name="Martins A.L."/>
            <person name="Massingham T."/>
            <person name="Moltke I."/>
            <person name="Raney B.J."/>
            <person name="Rasmussen M.D."/>
            <person name="Robinson J."/>
            <person name="Stark A."/>
            <person name="Vilella A.J."/>
            <person name="Wen J."/>
            <person name="Xie X."/>
            <person name="Zody M.C."/>
            <person name="Baldwin J."/>
            <person name="Bloom T."/>
            <person name="Chin C.W."/>
            <person name="Heiman D."/>
            <person name="Nicol R."/>
            <person name="Nusbaum C."/>
            <person name="Young S."/>
            <person name="Wilkinson J."/>
            <person name="Worley K.C."/>
            <person name="Kovar C.L."/>
            <person name="Muzny D.M."/>
            <person name="Gibbs R.A."/>
            <person name="Cree A."/>
            <person name="Dihn H.H."/>
            <person name="Fowler G."/>
            <person name="Jhangiani S."/>
            <person name="Joshi V."/>
            <person name="Lee S."/>
            <person name="Lewis L.R."/>
            <person name="Nazareth L.V."/>
            <person name="Okwuonu G."/>
            <person name="Santibanez J."/>
            <person name="Warren W.C."/>
            <person name="Mardis E.R."/>
            <person name="Weinstock G.M."/>
            <person name="Wilson R.K."/>
            <person name="Delehaunty K."/>
            <person name="Dooling D."/>
            <person name="Fronik C."/>
            <person name="Fulton L."/>
            <person name="Fulton B."/>
            <person name="Graves T."/>
            <person name="Minx P."/>
            <person name="Sodergren E."/>
            <person name="Birney E."/>
            <person name="Margulies E.H."/>
            <person name="Herrero J."/>
            <person name="Green E.D."/>
            <person name="Haussler D."/>
            <person name="Siepel A."/>
            <person name="Goldman N."/>
            <person name="Pollard K.S."/>
            <person name="Pedersen J.S."/>
            <person name="Lander E.S."/>
            <person name="Kellis M."/>
        </authorList>
    </citation>
    <scope>NUCLEOTIDE SEQUENCE [LARGE SCALE GENOMIC DNA]</scope>
    <source>
        <strain evidence="11 12">Thorbecke inbred</strain>
    </source>
</reference>
<dbReference type="GeneTree" id="ENSGT00950000183019"/>
<dbReference type="PROSITE" id="PS51371">
    <property type="entry name" value="CBS"/>
    <property type="match status" value="1"/>
</dbReference>
<feature type="region of interest" description="Disordered" evidence="9">
    <location>
        <begin position="1"/>
        <end position="95"/>
    </location>
</feature>
<dbReference type="EMBL" id="AAGW02042737">
    <property type="status" value="NOT_ANNOTATED_CDS"/>
    <property type="molecule type" value="Genomic_DNA"/>
</dbReference>
<dbReference type="InterPro" id="IPR000644">
    <property type="entry name" value="CBS_dom"/>
</dbReference>
<comment type="subunit">
    <text evidence="7">AMPK is a heterotrimer of an alpha catalytic subunit (PRKAA1 or PRKAA2), a beta (PRKAB1 or PRKAB2) and a gamma non-catalytic subunits (PRKAG1, PRKAG2 or PRKAG3). Interacts with FNIP1 and FNIP2.</text>
</comment>
<feature type="domain" description="CBS" evidence="10">
    <location>
        <begin position="192"/>
        <end position="253"/>
    </location>
</feature>
<dbReference type="AlphaFoldDB" id="A0A5F9CDL5"/>
<reference evidence="11" key="3">
    <citation type="submission" date="2025-09" db="UniProtKB">
        <authorList>
            <consortium name="Ensembl"/>
        </authorList>
    </citation>
    <scope>IDENTIFICATION</scope>
    <source>
        <strain evidence="11">Thorbecke</strain>
    </source>
</reference>
<dbReference type="GO" id="GO:0019901">
    <property type="term" value="F:protein kinase binding"/>
    <property type="evidence" value="ECO:0007669"/>
    <property type="project" value="TreeGrafter"/>
</dbReference>
<evidence type="ECO:0000256" key="5">
    <source>
        <dbReference type="ARBA" id="ARBA00023122"/>
    </source>
</evidence>
<dbReference type="SUPFAM" id="SSF54631">
    <property type="entry name" value="CBS-domain pair"/>
    <property type="match status" value="1"/>
</dbReference>
<dbReference type="GO" id="GO:0016208">
    <property type="term" value="F:AMP binding"/>
    <property type="evidence" value="ECO:0007669"/>
    <property type="project" value="TreeGrafter"/>
</dbReference>
<dbReference type="InterPro" id="IPR050511">
    <property type="entry name" value="AMPK_gamma/SDS23_families"/>
</dbReference>
<gene>
    <name evidence="11" type="primary">PRKAG3</name>
</gene>
<evidence type="ECO:0000256" key="7">
    <source>
        <dbReference type="ARBA" id="ARBA00025878"/>
    </source>
</evidence>
<dbReference type="InterPro" id="IPR046342">
    <property type="entry name" value="CBS_dom_sf"/>
</dbReference>
<proteinExistence type="inferred from homology"/>
<comment type="similarity">
    <text evidence="1">Belongs to the 5'-AMP-activated protein kinase gamma subunit family.</text>
</comment>
<dbReference type="Bgee" id="ENSOCUG00000003384">
    <property type="expression patterns" value="Expressed in skeletal muscle tissue and 13 other cell types or tissues"/>
</dbReference>
<name>A0A5F9CDL5_RABIT</name>
<dbReference type="GO" id="GO:0019887">
    <property type="term" value="F:protein kinase regulator activity"/>
    <property type="evidence" value="ECO:0007669"/>
    <property type="project" value="TreeGrafter"/>
</dbReference>
<evidence type="ECO:0000256" key="2">
    <source>
        <dbReference type="ARBA" id="ARBA00022516"/>
    </source>
</evidence>
<dbReference type="GO" id="GO:0031588">
    <property type="term" value="C:nucleotide-activated protein kinase complex"/>
    <property type="evidence" value="ECO:0007669"/>
    <property type="project" value="TreeGrafter"/>
</dbReference>
<protein>
    <submittedName>
        <fullName evidence="11">Protein kinase AMP-activated non-catalytic subunit gamma 3</fullName>
    </submittedName>
</protein>
<dbReference type="Proteomes" id="UP000001811">
    <property type="component" value="Chromosome 7"/>
</dbReference>
<dbReference type="Gene3D" id="3.10.580.10">
    <property type="entry name" value="CBS-domain"/>
    <property type="match status" value="1"/>
</dbReference>
<keyword evidence="12" id="KW-1185">Reference proteome</keyword>
<evidence type="ECO:0000256" key="6">
    <source>
        <dbReference type="ARBA" id="ARBA00023160"/>
    </source>
</evidence>
<dbReference type="Ensembl" id="ENSOCUT00000059751.1">
    <property type="protein sequence ID" value="ENSOCUP00000031686.1"/>
    <property type="gene ID" value="ENSOCUG00000003384.4"/>
</dbReference>
<evidence type="ECO:0000256" key="4">
    <source>
        <dbReference type="ARBA" id="ARBA00022832"/>
    </source>
</evidence>
<keyword evidence="6" id="KW-0275">Fatty acid biosynthesis</keyword>
<dbReference type="GO" id="GO:0005829">
    <property type="term" value="C:cytosol"/>
    <property type="evidence" value="ECO:0007669"/>
    <property type="project" value="UniProtKB-ARBA"/>
</dbReference>
<keyword evidence="2" id="KW-0444">Lipid biosynthesis</keyword>
<dbReference type="PANTHER" id="PTHR13780">
    <property type="entry name" value="AMP-ACTIVATED PROTEIN KINASE, GAMMA REGULATORY SUBUNIT"/>
    <property type="match status" value="1"/>
</dbReference>
<evidence type="ECO:0000256" key="3">
    <source>
        <dbReference type="ARBA" id="ARBA00022737"/>
    </source>
</evidence>
<reference evidence="11" key="2">
    <citation type="submission" date="2025-08" db="UniProtKB">
        <authorList>
            <consortium name="Ensembl"/>
        </authorList>
    </citation>
    <scope>IDENTIFICATION</scope>
    <source>
        <strain evidence="11">Thorbecke</strain>
    </source>
</reference>
<keyword evidence="4" id="KW-0276">Fatty acid metabolism</keyword>
<accession>A0A5F9CDL5</accession>
<keyword evidence="5 8" id="KW-0129">CBS domain</keyword>
<keyword evidence="3" id="KW-0677">Repeat</keyword>
<dbReference type="SMART" id="SM00116">
    <property type="entry name" value="CBS"/>
    <property type="match status" value="1"/>
</dbReference>
<evidence type="ECO:0000313" key="12">
    <source>
        <dbReference type="Proteomes" id="UP000001811"/>
    </source>
</evidence>
<dbReference type="PANTHER" id="PTHR13780:SF31">
    <property type="entry name" value="5'-AMP-ACTIVATED PROTEIN KINASE SUBUNIT GAMMA-3"/>
    <property type="match status" value="1"/>
</dbReference>
<evidence type="ECO:0000313" key="11">
    <source>
        <dbReference type="Ensembl" id="ENSOCUP00000031686.1"/>
    </source>
</evidence>
<evidence type="ECO:0000256" key="8">
    <source>
        <dbReference type="PROSITE-ProRule" id="PRU00703"/>
    </source>
</evidence>
<feature type="compositionally biased region" description="Basic and acidic residues" evidence="9">
    <location>
        <begin position="61"/>
        <end position="70"/>
    </location>
</feature>
<keyword evidence="6" id="KW-0443">Lipid metabolism</keyword>
<dbReference type="GO" id="GO:0006633">
    <property type="term" value="P:fatty acid biosynthetic process"/>
    <property type="evidence" value="ECO:0007669"/>
    <property type="project" value="UniProtKB-KW"/>
</dbReference>